<name>A0A1T4WVF2_9BACT</name>
<dbReference type="SUPFAM" id="SSF46992">
    <property type="entry name" value="Ribosomal protein S20"/>
    <property type="match status" value="1"/>
</dbReference>
<dbReference type="GO" id="GO:0003735">
    <property type="term" value="F:structural constituent of ribosome"/>
    <property type="evidence" value="ECO:0007669"/>
    <property type="project" value="InterPro"/>
</dbReference>
<dbReference type="PANTHER" id="PTHR33398:SF1">
    <property type="entry name" value="SMALL RIBOSOMAL SUBUNIT PROTEIN BS20C"/>
    <property type="match status" value="1"/>
</dbReference>
<dbReference type="NCBIfam" id="TIGR00029">
    <property type="entry name" value="S20"/>
    <property type="match status" value="1"/>
</dbReference>
<comment type="function">
    <text evidence="1 8">Binds directly to 16S ribosomal RNA.</text>
</comment>
<keyword evidence="4 8" id="KW-0694">RNA-binding</keyword>
<organism evidence="10 11">
    <name type="scientific">Paucidesulfovibrio gracilis DSM 16080</name>
    <dbReference type="NCBI Taxonomy" id="1121449"/>
    <lineage>
        <taxon>Bacteria</taxon>
        <taxon>Pseudomonadati</taxon>
        <taxon>Thermodesulfobacteriota</taxon>
        <taxon>Desulfovibrionia</taxon>
        <taxon>Desulfovibrionales</taxon>
        <taxon>Desulfovibrionaceae</taxon>
        <taxon>Paucidesulfovibrio</taxon>
    </lineage>
</organism>
<dbReference type="Gene3D" id="1.20.58.110">
    <property type="entry name" value="Ribosomal protein S20"/>
    <property type="match status" value="1"/>
</dbReference>
<feature type="region of interest" description="Disordered" evidence="9">
    <location>
        <begin position="1"/>
        <end position="27"/>
    </location>
</feature>
<dbReference type="Proteomes" id="UP000190027">
    <property type="component" value="Unassembled WGS sequence"/>
</dbReference>
<keyword evidence="6 8" id="KW-0687">Ribonucleoprotein</keyword>
<evidence type="ECO:0000256" key="9">
    <source>
        <dbReference type="SAM" id="MobiDB-lite"/>
    </source>
</evidence>
<evidence type="ECO:0000256" key="1">
    <source>
        <dbReference type="ARBA" id="ARBA00003134"/>
    </source>
</evidence>
<evidence type="ECO:0000313" key="10">
    <source>
        <dbReference type="EMBL" id="SKA80835.1"/>
    </source>
</evidence>
<dbReference type="PANTHER" id="PTHR33398">
    <property type="entry name" value="30S RIBOSOMAL PROTEIN S20"/>
    <property type="match status" value="1"/>
</dbReference>
<gene>
    <name evidence="8" type="primary">rpsT</name>
    <name evidence="10" type="ORF">SAMN02745704_01406</name>
</gene>
<keyword evidence="5 8" id="KW-0689">Ribosomal protein</keyword>
<keyword evidence="3 8" id="KW-0699">rRNA-binding</keyword>
<evidence type="ECO:0000256" key="2">
    <source>
        <dbReference type="ARBA" id="ARBA00007634"/>
    </source>
</evidence>
<sequence length="87" mass="9948">MANHKSALKRHRQSLKRRDRNRAAKTQIKNKVKAVRLAVEQKDKEQAVVALRDAVSSLDKAAGKKTVHWRNASRRIGRLQQAVNKLD</sequence>
<evidence type="ECO:0000256" key="5">
    <source>
        <dbReference type="ARBA" id="ARBA00022980"/>
    </source>
</evidence>
<evidence type="ECO:0000256" key="8">
    <source>
        <dbReference type="HAMAP-Rule" id="MF_00500"/>
    </source>
</evidence>
<dbReference type="RefSeq" id="WP_078716975.1">
    <property type="nucleotide sequence ID" value="NZ_FUYC01000004.1"/>
</dbReference>
<dbReference type="EMBL" id="FUYC01000004">
    <property type="protein sequence ID" value="SKA80835.1"/>
    <property type="molecule type" value="Genomic_DNA"/>
</dbReference>
<feature type="compositionally biased region" description="Basic residues" evidence="9">
    <location>
        <begin position="1"/>
        <end position="20"/>
    </location>
</feature>
<evidence type="ECO:0000313" key="11">
    <source>
        <dbReference type="Proteomes" id="UP000190027"/>
    </source>
</evidence>
<reference evidence="10 11" key="1">
    <citation type="submission" date="2017-02" db="EMBL/GenBank/DDBJ databases">
        <authorList>
            <person name="Peterson S.W."/>
        </authorList>
    </citation>
    <scope>NUCLEOTIDE SEQUENCE [LARGE SCALE GENOMIC DNA]</scope>
    <source>
        <strain evidence="10 11">DSM 16080</strain>
    </source>
</reference>
<dbReference type="GO" id="GO:0006412">
    <property type="term" value="P:translation"/>
    <property type="evidence" value="ECO:0007669"/>
    <property type="project" value="UniProtKB-UniRule"/>
</dbReference>
<dbReference type="STRING" id="1121449.SAMN02745704_01406"/>
<evidence type="ECO:0000256" key="7">
    <source>
        <dbReference type="ARBA" id="ARBA00035136"/>
    </source>
</evidence>
<dbReference type="InterPro" id="IPR036510">
    <property type="entry name" value="Ribosomal_bS20_sf"/>
</dbReference>
<accession>A0A1T4WVF2</accession>
<dbReference type="OrthoDB" id="9807974at2"/>
<dbReference type="HAMAP" id="MF_00500">
    <property type="entry name" value="Ribosomal_bS20"/>
    <property type="match status" value="1"/>
</dbReference>
<dbReference type="AlphaFoldDB" id="A0A1T4WVF2"/>
<evidence type="ECO:0000256" key="3">
    <source>
        <dbReference type="ARBA" id="ARBA00022730"/>
    </source>
</evidence>
<dbReference type="Pfam" id="PF01649">
    <property type="entry name" value="Ribosomal_S20p"/>
    <property type="match status" value="1"/>
</dbReference>
<evidence type="ECO:0000256" key="6">
    <source>
        <dbReference type="ARBA" id="ARBA00023274"/>
    </source>
</evidence>
<comment type="similarity">
    <text evidence="2 8">Belongs to the bacterial ribosomal protein bS20 family.</text>
</comment>
<proteinExistence type="inferred from homology"/>
<keyword evidence="11" id="KW-1185">Reference proteome</keyword>
<dbReference type="InterPro" id="IPR002583">
    <property type="entry name" value="Ribosomal_bS20"/>
</dbReference>
<protein>
    <recommendedName>
        <fullName evidence="7 8">Small ribosomal subunit protein bS20</fullName>
    </recommendedName>
</protein>
<dbReference type="GO" id="GO:0015935">
    <property type="term" value="C:small ribosomal subunit"/>
    <property type="evidence" value="ECO:0007669"/>
    <property type="project" value="TreeGrafter"/>
</dbReference>
<dbReference type="GO" id="GO:0070181">
    <property type="term" value="F:small ribosomal subunit rRNA binding"/>
    <property type="evidence" value="ECO:0007669"/>
    <property type="project" value="TreeGrafter"/>
</dbReference>
<evidence type="ECO:0000256" key="4">
    <source>
        <dbReference type="ARBA" id="ARBA00022884"/>
    </source>
</evidence>